<evidence type="ECO:0000256" key="3">
    <source>
        <dbReference type="ARBA" id="ARBA00022801"/>
    </source>
</evidence>
<dbReference type="Pfam" id="PF04586">
    <property type="entry name" value="Peptidase_S78"/>
    <property type="match status" value="1"/>
</dbReference>
<dbReference type="Proteomes" id="UP000198432">
    <property type="component" value="Unassembled WGS sequence"/>
</dbReference>
<dbReference type="EMBL" id="FZOQ01000014">
    <property type="protein sequence ID" value="SNS81536.1"/>
    <property type="molecule type" value="Genomic_DNA"/>
</dbReference>
<keyword evidence="2" id="KW-0645">Protease</keyword>
<dbReference type="RefSeq" id="WP_089320065.1">
    <property type="nucleotide sequence ID" value="NZ_FZOQ01000014.1"/>
</dbReference>
<dbReference type="AlphaFoldDB" id="A0A239HJF3"/>
<evidence type="ECO:0000256" key="1">
    <source>
        <dbReference type="ARBA" id="ARBA00022612"/>
    </source>
</evidence>
<dbReference type="GO" id="GO:0008233">
    <property type="term" value="F:peptidase activity"/>
    <property type="evidence" value="ECO:0007669"/>
    <property type="project" value="UniProtKB-KW"/>
</dbReference>
<protein>
    <recommendedName>
        <fullName evidence="4">Prohead serine protease domain-containing protein</fullName>
    </recommendedName>
</protein>
<feature type="domain" description="Prohead serine protease" evidence="4">
    <location>
        <begin position="16"/>
        <end position="176"/>
    </location>
</feature>
<proteinExistence type="predicted"/>
<dbReference type="OrthoDB" id="1049848at2"/>
<evidence type="ECO:0000256" key="2">
    <source>
        <dbReference type="ARBA" id="ARBA00022670"/>
    </source>
</evidence>
<evidence type="ECO:0000313" key="6">
    <source>
        <dbReference type="Proteomes" id="UP000198432"/>
    </source>
</evidence>
<evidence type="ECO:0000313" key="5">
    <source>
        <dbReference type="EMBL" id="SNS81536.1"/>
    </source>
</evidence>
<dbReference type="GO" id="GO:0006508">
    <property type="term" value="P:proteolysis"/>
    <property type="evidence" value="ECO:0007669"/>
    <property type="project" value="UniProtKB-KW"/>
</dbReference>
<organism evidence="5 6">
    <name type="scientific">Pontibacter ummariensis</name>
    <dbReference type="NCBI Taxonomy" id="1610492"/>
    <lineage>
        <taxon>Bacteria</taxon>
        <taxon>Pseudomonadati</taxon>
        <taxon>Bacteroidota</taxon>
        <taxon>Cytophagia</taxon>
        <taxon>Cytophagales</taxon>
        <taxon>Hymenobacteraceae</taxon>
        <taxon>Pontibacter</taxon>
    </lineage>
</organism>
<sequence length="200" mass="22650">MSKEKRILSNSGLQVETRGEGDAKREVIVGCAIKYNTRSQLLGWFFEQIDERALDEADMSDVVALFNHDINQVLGRSTAGTLTLEKRSDGLYYVIDPPKSAANLLESIQRGDVRGSSFQFSVAPGGADWDMDPETGAEVRTVKKIKRLYDVSPVVFPAYLDTDTEVAKRAYEEYKQEQRESNRWEIEAAARKRKLRLNQI</sequence>
<keyword evidence="6" id="KW-1185">Reference proteome</keyword>
<dbReference type="NCBIfam" id="TIGR01543">
    <property type="entry name" value="proheadase_HK97"/>
    <property type="match status" value="1"/>
</dbReference>
<keyword evidence="3" id="KW-0378">Hydrolase</keyword>
<dbReference type="InterPro" id="IPR054613">
    <property type="entry name" value="Peptidase_S78_dom"/>
</dbReference>
<name>A0A239HJF3_9BACT</name>
<reference evidence="6" key="1">
    <citation type="submission" date="2017-06" db="EMBL/GenBank/DDBJ databases">
        <authorList>
            <person name="Varghese N."/>
            <person name="Submissions S."/>
        </authorList>
    </citation>
    <scope>NUCLEOTIDE SEQUENCE [LARGE SCALE GENOMIC DNA]</scope>
    <source>
        <strain evidence="6">NKM1</strain>
    </source>
</reference>
<gene>
    <name evidence="5" type="ORF">SAMN06296052_11419</name>
</gene>
<accession>A0A239HJF3</accession>
<dbReference type="InterPro" id="IPR006433">
    <property type="entry name" value="Prohead_protease"/>
</dbReference>
<evidence type="ECO:0000259" key="4">
    <source>
        <dbReference type="Pfam" id="PF04586"/>
    </source>
</evidence>
<keyword evidence="1" id="KW-1188">Viral release from host cell</keyword>